<evidence type="ECO:0000256" key="2">
    <source>
        <dbReference type="ARBA" id="ARBA00006577"/>
    </source>
</evidence>
<dbReference type="InterPro" id="IPR000774">
    <property type="entry name" value="PPIase_FKBP_N"/>
</dbReference>
<dbReference type="PROSITE" id="PS50059">
    <property type="entry name" value="FKBP_PPIASE"/>
    <property type="match status" value="1"/>
</dbReference>
<comment type="catalytic activity">
    <reaction evidence="1 5 6">
        <text>[protein]-peptidylproline (omega=180) = [protein]-peptidylproline (omega=0)</text>
        <dbReference type="Rhea" id="RHEA:16237"/>
        <dbReference type="Rhea" id="RHEA-COMP:10747"/>
        <dbReference type="Rhea" id="RHEA-COMP:10748"/>
        <dbReference type="ChEBI" id="CHEBI:83833"/>
        <dbReference type="ChEBI" id="CHEBI:83834"/>
        <dbReference type="EC" id="5.2.1.8"/>
    </reaction>
</comment>
<evidence type="ECO:0000256" key="4">
    <source>
        <dbReference type="ARBA" id="ARBA00023235"/>
    </source>
</evidence>
<dbReference type="RefSeq" id="WP_216801974.1">
    <property type="nucleotide sequence ID" value="NZ_CP076723.1"/>
</dbReference>
<feature type="chain" id="PRO_5045108788" description="Peptidyl-prolyl cis-trans isomerase" evidence="7">
    <location>
        <begin position="20"/>
        <end position="220"/>
    </location>
</feature>
<evidence type="ECO:0000256" key="1">
    <source>
        <dbReference type="ARBA" id="ARBA00000971"/>
    </source>
</evidence>
<keyword evidence="10" id="KW-1185">Reference proteome</keyword>
<organism evidence="9 10">
    <name type="scientific">Geomonas oryzisoli</name>
    <dbReference type="NCBI Taxonomy" id="2847992"/>
    <lineage>
        <taxon>Bacteria</taxon>
        <taxon>Pseudomonadati</taxon>
        <taxon>Thermodesulfobacteriota</taxon>
        <taxon>Desulfuromonadia</taxon>
        <taxon>Geobacterales</taxon>
        <taxon>Geobacteraceae</taxon>
        <taxon>Geomonas</taxon>
    </lineage>
</organism>
<feature type="domain" description="PPIase FKBP-type" evidence="8">
    <location>
        <begin position="134"/>
        <end position="219"/>
    </location>
</feature>
<proteinExistence type="inferred from homology"/>
<accession>A0ABX8JII0</accession>
<evidence type="ECO:0000256" key="7">
    <source>
        <dbReference type="SAM" id="SignalP"/>
    </source>
</evidence>
<evidence type="ECO:0000313" key="9">
    <source>
        <dbReference type="EMBL" id="QWV95280.1"/>
    </source>
</evidence>
<dbReference type="Pfam" id="PF00254">
    <property type="entry name" value="FKBP_C"/>
    <property type="match status" value="1"/>
</dbReference>
<dbReference type="InterPro" id="IPR001179">
    <property type="entry name" value="PPIase_FKBP_dom"/>
</dbReference>
<keyword evidence="7" id="KW-0732">Signal</keyword>
<sequence>MSRLLIVALVALFALPAYAADENKAEDQKTFYAIGQIMSRNLAVFDMSQDEIDQVLKGLKDGASGKTPTFDAESYKTKIQQLVTARRTAQGEKLTAKTKDFVDKAAKEQGAVKTPSGLIYRSLKEGTGASPTATDKVKVNYRGTFVDGKEFDSSYTSGRPAEFPLNQVVKCWTEGVQKMKVGGKAQLVCPPDLAYGERGSGPVPANATLVFEVELLDIVK</sequence>
<feature type="signal peptide" evidence="7">
    <location>
        <begin position="1"/>
        <end position="19"/>
    </location>
</feature>
<protein>
    <recommendedName>
        <fullName evidence="6">Peptidyl-prolyl cis-trans isomerase</fullName>
        <ecNumber evidence="6">5.2.1.8</ecNumber>
    </recommendedName>
</protein>
<evidence type="ECO:0000256" key="5">
    <source>
        <dbReference type="PROSITE-ProRule" id="PRU00277"/>
    </source>
</evidence>
<name>A0ABX8JII0_9BACT</name>
<keyword evidence="3 5" id="KW-0697">Rotamase</keyword>
<evidence type="ECO:0000313" key="10">
    <source>
        <dbReference type="Proteomes" id="UP000683557"/>
    </source>
</evidence>
<comment type="similarity">
    <text evidence="2 6">Belongs to the FKBP-type PPIase family.</text>
</comment>
<evidence type="ECO:0000256" key="3">
    <source>
        <dbReference type="ARBA" id="ARBA00023110"/>
    </source>
</evidence>
<dbReference type="PANTHER" id="PTHR43811:SF19">
    <property type="entry name" value="39 KDA FK506-BINDING NUCLEAR PROTEIN"/>
    <property type="match status" value="1"/>
</dbReference>
<dbReference type="EC" id="5.2.1.8" evidence="6"/>
<evidence type="ECO:0000256" key="6">
    <source>
        <dbReference type="RuleBase" id="RU003915"/>
    </source>
</evidence>
<dbReference type="GO" id="GO:0016853">
    <property type="term" value="F:isomerase activity"/>
    <property type="evidence" value="ECO:0007669"/>
    <property type="project" value="UniProtKB-KW"/>
</dbReference>
<evidence type="ECO:0000259" key="8">
    <source>
        <dbReference type="PROSITE" id="PS50059"/>
    </source>
</evidence>
<dbReference type="EMBL" id="CP076723">
    <property type="protein sequence ID" value="QWV95280.1"/>
    <property type="molecule type" value="Genomic_DNA"/>
</dbReference>
<dbReference type="PANTHER" id="PTHR43811">
    <property type="entry name" value="FKBP-TYPE PEPTIDYL-PROLYL CIS-TRANS ISOMERASE FKPA"/>
    <property type="match status" value="1"/>
</dbReference>
<dbReference type="Proteomes" id="UP000683557">
    <property type="component" value="Chromosome"/>
</dbReference>
<reference evidence="9 10" key="1">
    <citation type="submission" date="2021-06" db="EMBL/GenBank/DDBJ databases">
        <title>Gemonas diversity in paddy soil.</title>
        <authorList>
            <person name="Liu G."/>
        </authorList>
    </citation>
    <scope>NUCLEOTIDE SEQUENCE [LARGE SCALE GENOMIC DNA]</scope>
    <source>
        <strain evidence="9 10">RG10</strain>
    </source>
</reference>
<dbReference type="Pfam" id="PF01346">
    <property type="entry name" value="FKBP_N"/>
    <property type="match status" value="1"/>
</dbReference>
<gene>
    <name evidence="9" type="ORF">KP004_08930</name>
</gene>
<keyword evidence="4 5" id="KW-0413">Isomerase</keyword>